<evidence type="ECO:0000313" key="1">
    <source>
        <dbReference type="EnsemblPlants" id="AVESA.00010b.r2.5DG0962690.1.CDS"/>
    </source>
</evidence>
<name>A0ACD5Y925_AVESA</name>
<keyword evidence="2" id="KW-1185">Reference proteome</keyword>
<evidence type="ECO:0000313" key="2">
    <source>
        <dbReference type="Proteomes" id="UP001732700"/>
    </source>
</evidence>
<proteinExistence type="predicted"/>
<reference evidence="1" key="1">
    <citation type="submission" date="2021-05" db="EMBL/GenBank/DDBJ databases">
        <authorList>
            <person name="Scholz U."/>
            <person name="Mascher M."/>
            <person name="Fiebig A."/>
        </authorList>
    </citation>
    <scope>NUCLEOTIDE SEQUENCE [LARGE SCALE GENOMIC DNA]</scope>
</reference>
<dbReference type="EnsemblPlants" id="AVESA.00010b.r2.5DG0962690.1">
    <property type="protein sequence ID" value="AVESA.00010b.r2.5DG0962690.1.CDS"/>
    <property type="gene ID" value="AVESA.00010b.r2.5DG0962690"/>
</dbReference>
<sequence>MASAAAAGAAASSSSSQPVRVVVRLRPFLPSETGSAAAPCVSLIGGHPGSEVTVHLKEQRTSRSECYKLDAFFGHDDRVRDIFDKEVSAIIPGVFEGVNATVFACGATGSGKTYTMQGTEDLPGIIPLAVSTVLKLGTGMLCSVEISYYEVYMGRCYDLLEPKDKEIMALDDRDGNLQLKGLAWVPVRSMEDFQEAYSKGEERRNVAHTGLNDVSNRSHAVLSIRVNNDGVTGKLNLIDLAGNEDKTRICNERIGSSLFALSNVISALKNNEQWIPYRDSKLTRILQDSLGGNSRAVVIACLNRIEYHESLYTVRLAGRSGRMKQPSSSRVSNRARVMNHDDGNIRKVLFDSVVPTAKNILRLSSQDEVKTRGIKKVILPSSTPCKEEMSELPLSKACSPNSSGMVIDDLDCHASLEPKTPMGACNLVGTISSATPLDKLNAHESNLMESLVQKYLEFLNVASKATASERNW</sequence>
<accession>A0ACD5Y925</accession>
<protein>
    <submittedName>
        <fullName evidence="1">Uncharacterized protein</fullName>
    </submittedName>
</protein>
<reference evidence="1" key="2">
    <citation type="submission" date="2025-09" db="UniProtKB">
        <authorList>
            <consortium name="EnsemblPlants"/>
        </authorList>
    </citation>
    <scope>IDENTIFICATION</scope>
</reference>
<dbReference type="Proteomes" id="UP001732700">
    <property type="component" value="Chromosome 5D"/>
</dbReference>
<organism evidence="1 2">
    <name type="scientific">Avena sativa</name>
    <name type="common">Oat</name>
    <dbReference type="NCBI Taxonomy" id="4498"/>
    <lineage>
        <taxon>Eukaryota</taxon>
        <taxon>Viridiplantae</taxon>
        <taxon>Streptophyta</taxon>
        <taxon>Embryophyta</taxon>
        <taxon>Tracheophyta</taxon>
        <taxon>Spermatophyta</taxon>
        <taxon>Magnoliopsida</taxon>
        <taxon>Liliopsida</taxon>
        <taxon>Poales</taxon>
        <taxon>Poaceae</taxon>
        <taxon>BOP clade</taxon>
        <taxon>Pooideae</taxon>
        <taxon>Poodae</taxon>
        <taxon>Poeae</taxon>
        <taxon>Poeae Chloroplast Group 1 (Aveneae type)</taxon>
        <taxon>Aveninae</taxon>
        <taxon>Avena</taxon>
    </lineage>
</organism>